<dbReference type="InterPro" id="IPR023765">
    <property type="entry name" value="SBP_5_CS"/>
</dbReference>
<keyword evidence="5" id="KW-1185">Reference proteome</keyword>
<evidence type="ECO:0000313" key="4">
    <source>
        <dbReference type="EMBL" id="NBN77550.1"/>
    </source>
</evidence>
<dbReference type="PIRSF" id="PIRSF002741">
    <property type="entry name" value="MppA"/>
    <property type="match status" value="1"/>
</dbReference>
<dbReference type="GO" id="GO:1904680">
    <property type="term" value="F:peptide transmembrane transporter activity"/>
    <property type="evidence" value="ECO:0007669"/>
    <property type="project" value="TreeGrafter"/>
</dbReference>
<dbReference type="AlphaFoldDB" id="A0A7X5J8S0"/>
<dbReference type="InterPro" id="IPR039424">
    <property type="entry name" value="SBP_5"/>
</dbReference>
<comment type="caution">
    <text evidence="4">The sequence shown here is derived from an EMBL/GenBank/DDBJ whole genome shotgun (WGS) entry which is preliminary data.</text>
</comment>
<dbReference type="InterPro" id="IPR000914">
    <property type="entry name" value="SBP_5_dom"/>
</dbReference>
<sequence length="534" mass="58614">MKLFRTALAAGLLSLTALTTLTALPAQSATPATALVVAQNIDDIVTIDPATAYEFSSGEYVVNVYNQLVHYDAADTTQLTPGLATDWTIDADNKTIVFTLREGVKFHSGNPLRGADVVGSWKRVLVLNKAPAFILANLGWTPDNIEQMVTVDGNKVTVRYAGDFSPLFVLNVLAARVASVVDMETVMANQENGDLGNAWLNKNSAGTGPFKLRAYKPSEMLSLEANPDYWDGAPAMKQVVIRHVAEAATQRLLLESGDVDMAKNLTPDQVSGLAEKQGVKIETYPQAAVHWFSFNQKTEALTNKALWEAARYLVDYDGMASTFLKGQMKVHQAFWPEGFPGALTEKPFKYDLEKAKKILADGGVQLPLTIQLDVINSSPFTDIAQALQASFAPAGINFEIIPGTGAQVITKYRARTHQGMLLYWGPDFMDPHSNAKAFAYNANNADDKYASTTTWRNAWMPPKEINEKTMAALTEKSPEQRLLMYVELQQAMQAEAPFVIMFQAVKQVAMAEKVQGYVNGATSDFVFYRLVSKN</sequence>
<dbReference type="Gene3D" id="3.90.76.10">
    <property type="entry name" value="Dipeptide-binding Protein, Domain 1"/>
    <property type="match status" value="1"/>
</dbReference>
<dbReference type="GO" id="GO:0030288">
    <property type="term" value="C:outer membrane-bounded periplasmic space"/>
    <property type="evidence" value="ECO:0007669"/>
    <property type="project" value="UniProtKB-ARBA"/>
</dbReference>
<evidence type="ECO:0000256" key="2">
    <source>
        <dbReference type="ARBA" id="ARBA00005695"/>
    </source>
</evidence>
<protein>
    <submittedName>
        <fullName evidence="4">ABC transporter substrate-binding protein</fullName>
    </submittedName>
</protein>
<dbReference type="PROSITE" id="PS01040">
    <property type="entry name" value="SBP_BACTERIAL_5"/>
    <property type="match status" value="1"/>
</dbReference>
<evidence type="ECO:0000256" key="1">
    <source>
        <dbReference type="ARBA" id="ARBA00004418"/>
    </source>
</evidence>
<accession>A0A7X5J8S0</accession>
<comment type="subcellular location">
    <subcellularLocation>
        <location evidence="1">Periplasm</location>
    </subcellularLocation>
</comment>
<dbReference type="CDD" id="cd08512">
    <property type="entry name" value="PBP2_NikA_DppA_OppA_like_7"/>
    <property type="match status" value="1"/>
</dbReference>
<dbReference type="Gene3D" id="3.40.190.10">
    <property type="entry name" value="Periplasmic binding protein-like II"/>
    <property type="match status" value="1"/>
</dbReference>
<gene>
    <name evidence="4" type="ORF">GWI72_04630</name>
</gene>
<dbReference type="RefSeq" id="WP_161675865.1">
    <property type="nucleotide sequence ID" value="NZ_JAABLP010000002.1"/>
</dbReference>
<evidence type="ECO:0000256" key="3">
    <source>
        <dbReference type="ARBA" id="ARBA00022729"/>
    </source>
</evidence>
<comment type="similarity">
    <text evidence="2">Belongs to the bacterial solute-binding protein 5 family.</text>
</comment>
<dbReference type="GO" id="GO:0043190">
    <property type="term" value="C:ATP-binding cassette (ABC) transporter complex"/>
    <property type="evidence" value="ECO:0007669"/>
    <property type="project" value="InterPro"/>
</dbReference>
<dbReference type="Proteomes" id="UP000586722">
    <property type="component" value="Unassembled WGS sequence"/>
</dbReference>
<proteinExistence type="inferred from homology"/>
<dbReference type="PANTHER" id="PTHR30290">
    <property type="entry name" value="PERIPLASMIC BINDING COMPONENT OF ABC TRANSPORTER"/>
    <property type="match status" value="1"/>
</dbReference>
<dbReference type="SUPFAM" id="SSF53850">
    <property type="entry name" value="Periplasmic binding protein-like II"/>
    <property type="match status" value="1"/>
</dbReference>
<keyword evidence="3" id="KW-0732">Signal</keyword>
<dbReference type="EMBL" id="JAABLQ010000001">
    <property type="protein sequence ID" value="NBN77550.1"/>
    <property type="molecule type" value="Genomic_DNA"/>
</dbReference>
<name>A0A7X5J8S0_9HYPH</name>
<dbReference type="Pfam" id="PF00496">
    <property type="entry name" value="SBP_bac_5"/>
    <property type="match status" value="1"/>
</dbReference>
<evidence type="ECO:0000313" key="5">
    <source>
        <dbReference type="Proteomes" id="UP000586722"/>
    </source>
</evidence>
<dbReference type="PANTHER" id="PTHR30290:SF34">
    <property type="entry name" value="ABC TRANSPORTER, PERIPLASMIC OLIGO-PEPTIDE BINDING PROTEIN, PUTATIVE-RELATED"/>
    <property type="match status" value="1"/>
</dbReference>
<reference evidence="5" key="1">
    <citation type="submission" date="2020-01" db="EMBL/GenBank/DDBJ databases">
        <authorList>
            <person name="Fang Y."/>
            <person name="Sun R."/>
            <person name="Nie L."/>
            <person name="He J."/>
            <person name="Hao L."/>
            <person name="Wang L."/>
            <person name="Su S."/>
            <person name="Lv E."/>
            <person name="Zhang Z."/>
            <person name="Xie R."/>
            <person name="Liu H."/>
        </authorList>
    </citation>
    <scope>NUCLEOTIDE SEQUENCE [LARGE SCALE GENOMIC DNA]</scope>
    <source>
        <strain evidence="5">XCT-53</strain>
    </source>
</reference>
<organism evidence="4 5">
    <name type="scientific">Pannonibacter tanglangensis</name>
    <dbReference type="NCBI Taxonomy" id="2750084"/>
    <lineage>
        <taxon>Bacteria</taxon>
        <taxon>Pseudomonadati</taxon>
        <taxon>Pseudomonadota</taxon>
        <taxon>Alphaproteobacteria</taxon>
        <taxon>Hyphomicrobiales</taxon>
        <taxon>Stappiaceae</taxon>
        <taxon>Pannonibacter</taxon>
    </lineage>
</organism>
<dbReference type="InterPro" id="IPR030678">
    <property type="entry name" value="Peptide/Ni-bd"/>
</dbReference>
<dbReference type="Gene3D" id="3.10.105.10">
    <property type="entry name" value="Dipeptide-binding Protein, Domain 3"/>
    <property type="match status" value="1"/>
</dbReference>
<dbReference type="GO" id="GO:0015833">
    <property type="term" value="P:peptide transport"/>
    <property type="evidence" value="ECO:0007669"/>
    <property type="project" value="TreeGrafter"/>
</dbReference>